<dbReference type="Proteomes" id="UP000256328">
    <property type="component" value="Unassembled WGS sequence"/>
</dbReference>
<evidence type="ECO:0000256" key="1">
    <source>
        <dbReference type="SAM" id="MobiDB-lite"/>
    </source>
</evidence>
<gene>
    <name evidence="2" type="ORF">BP5796_11044</name>
</gene>
<dbReference type="AlphaFoldDB" id="A0A3D8QLQ9"/>
<feature type="region of interest" description="Disordered" evidence="1">
    <location>
        <begin position="1"/>
        <end position="78"/>
    </location>
</feature>
<reference evidence="2 3" key="1">
    <citation type="journal article" date="2018" name="IMA Fungus">
        <title>IMA Genome-F 9: Draft genome sequence of Annulohypoxylon stygium, Aspergillus mulundensis, Berkeleyomyces basicola (syn. Thielaviopsis basicola), Ceratocystis smalleyi, two Cercospora beticola strains, Coleophoma cylindrospora, Fusarium fracticaudum, Phialophora cf. hyalina, and Morchella septimelata.</title>
        <authorList>
            <person name="Wingfield B.D."/>
            <person name="Bills G.F."/>
            <person name="Dong Y."/>
            <person name="Huang W."/>
            <person name="Nel W.J."/>
            <person name="Swalarsk-Parry B.S."/>
            <person name="Vaghefi N."/>
            <person name="Wilken P.M."/>
            <person name="An Z."/>
            <person name="de Beer Z.W."/>
            <person name="De Vos L."/>
            <person name="Chen L."/>
            <person name="Duong T.A."/>
            <person name="Gao Y."/>
            <person name="Hammerbacher A."/>
            <person name="Kikkert J.R."/>
            <person name="Li Y."/>
            <person name="Li H."/>
            <person name="Li K."/>
            <person name="Li Q."/>
            <person name="Liu X."/>
            <person name="Ma X."/>
            <person name="Naidoo K."/>
            <person name="Pethybridge S.J."/>
            <person name="Sun J."/>
            <person name="Steenkamp E.T."/>
            <person name="van der Nest M.A."/>
            <person name="van Wyk S."/>
            <person name="Wingfield M.J."/>
            <person name="Xiong C."/>
            <person name="Yue Q."/>
            <person name="Zhang X."/>
        </authorList>
    </citation>
    <scope>NUCLEOTIDE SEQUENCE [LARGE SCALE GENOMIC DNA]</scope>
    <source>
        <strain evidence="2 3">BP5796</strain>
    </source>
</reference>
<feature type="compositionally biased region" description="Low complexity" evidence="1">
    <location>
        <begin position="19"/>
        <end position="38"/>
    </location>
</feature>
<keyword evidence="3" id="KW-1185">Reference proteome</keyword>
<evidence type="ECO:0000313" key="2">
    <source>
        <dbReference type="EMBL" id="RDW62742.1"/>
    </source>
</evidence>
<dbReference type="OrthoDB" id="4157208at2759"/>
<comment type="caution">
    <text evidence="2">The sequence shown here is derived from an EMBL/GenBank/DDBJ whole genome shotgun (WGS) entry which is preliminary data.</text>
</comment>
<name>A0A3D8QLQ9_9HELO</name>
<feature type="compositionally biased region" description="Low complexity" evidence="1">
    <location>
        <begin position="60"/>
        <end position="78"/>
    </location>
</feature>
<protein>
    <recommendedName>
        <fullName evidence="4">Thiol methyltransferase</fullName>
    </recommendedName>
</protein>
<organism evidence="2 3">
    <name type="scientific">Coleophoma crateriformis</name>
    <dbReference type="NCBI Taxonomy" id="565419"/>
    <lineage>
        <taxon>Eukaryota</taxon>
        <taxon>Fungi</taxon>
        <taxon>Dikarya</taxon>
        <taxon>Ascomycota</taxon>
        <taxon>Pezizomycotina</taxon>
        <taxon>Leotiomycetes</taxon>
        <taxon>Helotiales</taxon>
        <taxon>Dermateaceae</taxon>
        <taxon>Coleophoma</taxon>
    </lineage>
</organism>
<evidence type="ECO:0008006" key="4">
    <source>
        <dbReference type="Google" id="ProtNLM"/>
    </source>
</evidence>
<proteinExistence type="predicted"/>
<sequence>MDASRSSPVLSKHSHPYATRSQTSSTSSSTSASHTNSSYFAPTSAAATHHQQHQMQSNYGMQPAPSQQQAQAMGGQQATSPFLRDFNLVAEAAKRAQMACLMRDMEAVGLS</sequence>
<evidence type="ECO:0000313" key="3">
    <source>
        <dbReference type="Proteomes" id="UP000256328"/>
    </source>
</evidence>
<accession>A0A3D8QLQ9</accession>
<dbReference type="EMBL" id="PDLN01000017">
    <property type="protein sequence ID" value="RDW62742.1"/>
    <property type="molecule type" value="Genomic_DNA"/>
</dbReference>